<sequence length="852" mass="95157">MHMLQLPTDIIIVILSHLTTSQDLCACNQTCRAIHNLFTLSPQLYHRLSLARAGLVDTLYGVQKNPLQDRTRLVAGLERHWWPRGLVSRRQLKILLDNPCVDYQICNGIIVAGILSSTGDSLHELQVYRLPSYLTGLKSKLWKHKLEVEMNIRQTKVDPSQDLLVLVGAKIPNSEHFSAKYTVDLYLRTLSTNNKHPAASLATLSLNEILPAQSFTSSYSRDQTVVRICQDVIGILTHPDWTDSPAGRTPQTLAVWQWTSGQRIMTLSSLDDPVINDLTFIGRQTMLLTHSATPNGPGISTMRLVCGEPYSRSLDASTPPLSSLKTSAFFQLPSPPGCARECLKMGSINIINEPSADTFQFIPMSSNLAPSVFTPDPSEAANIIAFSLSIQLRAFGATQINDIKHTLLARASAFSTPPRSPERVRTFDEWNSQGVHWFSGEPGFVYGQRYVLASFQRPRTNVDIYDFNPCHGESPDSGWLMLLKDWNSKPPREIVPKLGMHRTKCGHRRYLIGELKSTMFCRRQSMKAGLARVQDHVISALDIESIITIEFERGGLVRDFPERWGMPGPRNKPKNKKKKGNKAQPAPPPSNPTTNTEPSPLPQPKSSHVNEGISSPVVDPGTGPRVRDLYAFLKSPFAAAPSLDDPLCDWFFDSAAYAIIEQLLPQELSLILHYNRTRLVDRVCPACRRFYRLGDLLPFLAPESGSIDELDRQQEDSRALREQHISGLCSFVCFSLACFNYPGARGAWGRTAELLDPWTTELLNGPGAGIPDRGMSDLVKMTRNHDLGIGYMIPRPWPGAPVLYEFDEDVAEGDRVVEDDEDELWVEESPYSSDSEPRGRERCVKPLGASRR</sequence>
<dbReference type="Pfam" id="PF12937">
    <property type="entry name" value="F-box-like"/>
    <property type="match status" value="1"/>
</dbReference>
<feature type="region of interest" description="Disordered" evidence="1">
    <location>
        <begin position="560"/>
        <end position="620"/>
    </location>
</feature>
<evidence type="ECO:0000256" key="1">
    <source>
        <dbReference type="SAM" id="MobiDB-lite"/>
    </source>
</evidence>
<dbReference type="CDD" id="cd09917">
    <property type="entry name" value="F-box_SF"/>
    <property type="match status" value="1"/>
</dbReference>
<organism evidence="4 5">
    <name type="scientific">Rhizoctonia solani</name>
    <dbReference type="NCBI Taxonomy" id="456999"/>
    <lineage>
        <taxon>Eukaryota</taxon>
        <taxon>Fungi</taxon>
        <taxon>Dikarya</taxon>
        <taxon>Basidiomycota</taxon>
        <taxon>Agaricomycotina</taxon>
        <taxon>Agaricomycetes</taxon>
        <taxon>Cantharellales</taxon>
        <taxon>Ceratobasidiaceae</taxon>
        <taxon>Rhizoctonia</taxon>
    </lineage>
</organism>
<feature type="chain" id="PRO_5034109025" description="F-box domain-containing protein" evidence="2">
    <location>
        <begin position="22"/>
        <end position="852"/>
    </location>
</feature>
<feature type="signal peptide" evidence="2">
    <location>
        <begin position="1"/>
        <end position="21"/>
    </location>
</feature>
<keyword evidence="2" id="KW-0732">Signal</keyword>
<dbReference type="PROSITE" id="PS50181">
    <property type="entry name" value="FBOX"/>
    <property type="match status" value="1"/>
</dbReference>
<feature type="compositionally biased region" description="Acidic residues" evidence="1">
    <location>
        <begin position="817"/>
        <end position="826"/>
    </location>
</feature>
<feature type="compositionally biased region" description="Basic residues" evidence="1">
    <location>
        <begin position="571"/>
        <end position="581"/>
    </location>
</feature>
<feature type="compositionally biased region" description="Basic and acidic residues" evidence="1">
    <location>
        <begin position="835"/>
        <end position="844"/>
    </location>
</feature>
<protein>
    <recommendedName>
        <fullName evidence="3">F-box domain-containing protein</fullName>
    </recommendedName>
</protein>
<evidence type="ECO:0000313" key="5">
    <source>
        <dbReference type="Proteomes" id="UP000663853"/>
    </source>
</evidence>
<feature type="region of interest" description="Disordered" evidence="1">
    <location>
        <begin position="817"/>
        <end position="852"/>
    </location>
</feature>
<dbReference type="SUPFAM" id="SSF81383">
    <property type="entry name" value="F-box domain"/>
    <property type="match status" value="1"/>
</dbReference>
<dbReference type="Proteomes" id="UP000663853">
    <property type="component" value="Unassembled WGS sequence"/>
</dbReference>
<feature type="domain" description="F-box" evidence="3">
    <location>
        <begin position="1"/>
        <end position="48"/>
    </location>
</feature>
<proteinExistence type="predicted"/>
<reference evidence="4" key="1">
    <citation type="submission" date="2021-01" db="EMBL/GenBank/DDBJ databases">
        <authorList>
            <person name="Kaushik A."/>
        </authorList>
    </citation>
    <scope>NUCLEOTIDE SEQUENCE</scope>
    <source>
        <strain evidence="4">AG6-10EEA</strain>
    </source>
</reference>
<dbReference type="Gene3D" id="1.20.1280.50">
    <property type="match status" value="1"/>
</dbReference>
<comment type="caution">
    <text evidence="4">The sequence shown here is derived from an EMBL/GenBank/DDBJ whole genome shotgun (WGS) entry which is preliminary data.</text>
</comment>
<evidence type="ECO:0000313" key="4">
    <source>
        <dbReference type="EMBL" id="CAE6464397.1"/>
    </source>
</evidence>
<evidence type="ECO:0000256" key="2">
    <source>
        <dbReference type="SAM" id="SignalP"/>
    </source>
</evidence>
<dbReference type="InterPro" id="IPR001810">
    <property type="entry name" value="F-box_dom"/>
</dbReference>
<evidence type="ECO:0000259" key="3">
    <source>
        <dbReference type="PROSITE" id="PS50181"/>
    </source>
</evidence>
<dbReference type="InterPro" id="IPR036047">
    <property type="entry name" value="F-box-like_dom_sf"/>
</dbReference>
<gene>
    <name evidence="4" type="ORF">RDB_LOCUS65516</name>
</gene>
<dbReference type="AlphaFoldDB" id="A0A8H3BTT4"/>
<feature type="compositionally biased region" description="Polar residues" evidence="1">
    <location>
        <begin position="604"/>
        <end position="613"/>
    </location>
</feature>
<accession>A0A8H3BTT4</accession>
<dbReference type="EMBL" id="CAJMXA010001564">
    <property type="protein sequence ID" value="CAE6464397.1"/>
    <property type="molecule type" value="Genomic_DNA"/>
</dbReference>
<name>A0A8H3BTT4_9AGAM</name>